<dbReference type="GO" id="GO:0007020">
    <property type="term" value="P:microtubule nucleation"/>
    <property type="evidence" value="ECO:0007669"/>
    <property type="project" value="InterPro"/>
</dbReference>
<evidence type="ECO:0000313" key="8">
    <source>
        <dbReference type="EMBL" id="CDR88528.1"/>
    </source>
</evidence>
<feature type="region of interest" description="Disordered" evidence="6">
    <location>
        <begin position="296"/>
        <end position="315"/>
    </location>
</feature>
<dbReference type="OrthoDB" id="66546at2759"/>
<evidence type="ECO:0000256" key="6">
    <source>
        <dbReference type="SAM" id="MobiDB-lite"/>
    </source>
</evidence>
<feature type="region of interest" description="Disordered" evidence="6">
    <location>
        <begin position="1035"/>
        <end position="1099"/>
    </location>
</feature>
<evidence type="ECO:0000256" key="1">
    <source>
        <dbReference type="ARBA" id="ARBA00004245"/>
    </source>
</evidence>
<protein>
    <submittedName>
        <fullName evidence="8">Related to gamma-tubulin complex component 5</fullName>
    </submittedName>
</protein>
<dbReference type="GO" id="GO:0005874">
    <property type="term" value="C:microtubule"/>
    <property type="evidence" value="ECO:0007669"/>
    <property type="project" value="UniProtKB-KW"/>
</dbReference>
<sequence length="1217" mass="136379">MAPVAGPSTASSVVKSNSSRTASRSKTNKRIDQERILDRLLAAFLDGRDAASTSSHSTISAAQKSRAIQAIEKDSWSPADDDEVAAALHGLSLKHSIHLDYELATALQRCYSQLLVSCERSVRFIEQVREAEKRRGAANARSVPDPLVRPDNVSDAVRFLLRLSKPADVTARTAANLMLNATHYSRAQYLTPEQRKQAERREWLNILLDEPLQGDAWIDDGMDQDNSDLSDWSLDSDDEQKLSKDQGYDSDKEVRKRRDRLTAIAASIRPSASSTHDFHQRELWSQGRQSRFDTLQEAGEKSLTRSAGQTTGSARDLTEADVVRESISALIGFSSLLFTQHSFAHICVTNTHKEHSSVLNGLTEQMEAIATLASTFSSLHGFVATTVSQSIHAVDALTRTPAVEAFAEQLQTLLERLRSRLSELDADISVASMPSHPAAIHTQRYATLTQLLEVVHREAASVLLLATLLYEMGFTSRPGTDTDAPAVPRAFSDRALIDGLQALLAFVHQQDEVAHRDIVLADLSTCLLAACRPAWKSVCHLLQRGLSFAIRRDHDPLFDDRLVQHMVRHDTSLSTSDSTFWMSGYVMNRASSDMLTDDIVDGSYSPPAFLQSIMQDVLTTAKGVGLLRSLGIDALGEVQPNADLDRILGLSHATASGAFDPFQGHGEREEDNVGGKSIGTSRLTPDNARMKLRQLLFSQDAPATVQGEDPSQPFEDILPQTPLSRPDTEPLWQVAPARPSQHISQRLLEPMLGRLLQEHLSPISAIVRKRLIQVLSVPVTEGGYALQTHLRACHGLYFMQQGAEMASWLQTLFLDLDRRNGTVRATNHHRLHSGFVDALEAHQRSSAVEAWIDVNLVRFFAGDDEESAAAIRQRTRIRRLADIQVEYEVPWPLTFVFPLGCMRFYQSVLTTLLQARYAQWKLSSTLKLAKPETMHMRKFWSLRRQAQWLVRTLIEFLQNDVVLQDSQRLCSALEGVDSIDSAIQIHMEALDRMEMLCFHRAEQAKVKELFSAAWRIGAEVVNNYERFIGTSNHEEDRLARRKRRERRKKRRDKAKRDGAPLGAIAEEEEEEEDEEEDEEGEGQEQDDKVPEGDADVRDYNQRGRFDGEEAVAAHSQAFDSTSVDASMSADISSSWIESESNKRQRFRIECERQRKALDRLVEELKVNVDDQIGRIAAKAAVQAHDATQADRALQEHDYARAKWQGLLDALTWSDMRY</sequence>
<evidence type="ECO:0000256" key="3">
    <source>
        <dbReference type="ARBA" id="ARBA00022490"/>
    </source>
</evidence>
<feature type="compositionally biased region" description="Polar residues" evidence="6">
    <location>
        <begin position="304"/>
        <end position="313"/>
    </location>
</feature>
<feature type="domain" description="Gamma tubulin complex component C-terminal" evidence="7">
    <location>
        <begin position="786"/>
        <end position="1046"/>
    </location>
</feature>
<keyword evidence="4" id="KW-0493">Microtubule</keyword>
<accession>A0A127Z3U0</accession>
<dbReference type="GO" id="GO:0031122">
    <property type="term" value="P:cytoplasmic microtubule organization"/>
    <property type="evidence" value="ECO:0007669"/>
    <property type="project" value="TreeGrafter"/>
</dbReference>
<dbReference type="GO" id="GO:0043015">
    <property type="term" value="F:gamma-tubulin binding"/>
    <property type="evidence" value="ECO:0007669"/>
    <property type="project" value="InterPro"/>
</dbReference>
<evidence type="ECO:0000256" key="5">
    <source>
        <dbReference type="ARBA" id="ARBA00023212"/>
    </source>
</evidence>
<comment type="subcellular location">
    <subcellularLocation>
        <location evidence="1">Cytoplasm</location>
        <location evidence="1">Cytoskeleton</location>
    </subcellularLocation>
</comment>
<dbReference type="GO" id="GO:0051225">
    <property type="term" value="P:spindle assembly"/>
    <property type="evidence" value="ECO:0007669"/>
    <property type="project" value="TreeGrafter"/>
</dbReference>
<dbReference type="GO" id="GO:0051321">
    <property type="term" value="P:meiotic cell cycle"/>
    <property type="evidence" value="ECO:0007669"/>
    <property type="project" value="TreeGrafter"/>
</dbReference>
<dbReference type="Gene3D" id="1.20.120.1900">
    <property type="entry name" value="Gamma-tubulin complex, C-terminal domain"/>
    <property type="match status" value="1"/>
</dbReference>
<proteinExistence type="inferred from homology"/>
<feature type="region of interest" description="Disordered" evidence="6">
    <location>
        <begin position="228"/>
        <end position="256"/>
    </location>
</feature>
<feature type="compositionally biased region" description="Acidic residues" evidence="6">
    <location>
        <begin position="1065"/>
        <end position="1084"/>
    </location>
</feature>
<dbReference type="InterPro" id="IPR042241">
    <property type="entry name" value="GCP_C_sf"/>
</dbReference>
<feature type="region of interest" description="Disordered" evidence="6">
    <location>
        <begin position="702"/>
        <end position="730"/>
    </location>
</feature>
<evidence type="ECO:0000259" key="7">
    <source>
        <dbReference type="Pfam" id="PF04130"/>
    </source>
</evidence>
<keyword evidence="5" id="KW-0206">Cytoskeleton</keyword>
<dbReference type="GO" id="GO:0005816">
    <property type="term" value="C:spindle pole body"/>
    <property type="evidence" value="ECO:0007669"/>
    <property type="project" value="UniProtKB-ARBA"/>
</dbReference>
<feature type="compositionally biased region" description="Basic and acidic residues" evidence="6">
    <location>
        <begin position="239"/>
        <end position="256"/>
    </location>
</feature>
<dbReference type="GO" id="GO:0051011">
    <property type="term" value="F:microtubule minus-end binding"/>
    <property type="evidence" value="ECO:0007669"/>
    <property type="project" value="TreeGrafter"/>
</dbReference>
<dbReference type="Pfam" id="PF04130">
    <property type="entry name" value="GCP_C_terminal"/>
    <property type="match status" value="1"/>
</dbReference>
<keyword evidence="3" id="KW-0963">Cytoplasm</keyword>
<dbReference type="InterPro" id="IPR007259">
    <property type="entry name" value="GCP"/>
</dbReference>
<dbReference type="InterPro" id="IPR040457">
    <property type="entry name" value="GCP_C"/>
</dbReference>
<feature type="compositionally biased region" description="Low complexity" evidence="6">
    <location>
        <begin position="8"/>
        <end position="22"/>
    </location>
</feature>
<dbReference type="EMBL" id="LK056678">
    <property type="protein sequence ID" value="CDR88528.1"/>
    <property type="molecule type" value="Genomic_DNA"/>
</dbReference>
<feature type="compositionally biased region" description="Basic and acidic residues" evidence="6">
    <location>
        <begin position="1085"/>
        <end position="1099"/>
    </location>
</feature>
<dbReference type="GO" id="GO:0000930">
    <property type="term" value="C:gamma-tubulin complex"/>
    <property type="evidence" value="ECO:0007669"/>
    <property type="project" value="TreeGrafter"/>
</dbReference>
<dbReference type="GO" id="GO:0000922">
    <property type="term" value="C:spindle pole"/>
    <property type="evidence" value="ECO:0007669"/>
    <property type="project" value="InterPro"/>
</dbReference>
<dbReference type="AlphaFoldDB" id="A0A127Z3U0"/>
<organism evidence="8">
    <name type="scientific">Sporisorium scitamineum</name>
    <dbReference type="NCBI Taxonomy" id="49012"/>
    <lineage>
        <taxon>Eukaryota</taxon>
        <taxon>Fungi</taxon>
        <taxon>Dikarya</taxon>
        <taxon>Basidiomycota</taxon>
        <taxon>Ustilaginomycotina</taxon>
        <taxon>Ustilaginomycetes</taxon>
        <taxon>Ustilaginales</taxon>
        <taxon>Ustilaginaceae</taxon>
        <taxon>Sporisorium</taxon>
    </lineage>
</organism>
<name>A0A127Z3U0_9BASI</name>
<reference evidence="8" key="1">
    <citation type="submission" date="2014-06" db="EMBL/GenBank/DDBJ databases">
        <authorList>
            <person name="Ju J."/>
            <person name="Zhang J."/>
        </authorList>
    </citation>
    <scope>NUCLEOTIDE SEQUENCE</scope>
    <source>
        <strain evidence="8">SscI8</strain>
    </source>
</reference>
<dbReference type="GO" id="GO:0000278">
    <property type="term" value="P:mitotic cell cycle"/>
    <property type="evidence" value="ECO:0007669"/>
    <property type="project" value="TreeGrafter"/>
</dbReference>
<evidence type="ECO:0000256" key="2">
    <source>
        <dbReference type="ARBA" id="ARBA00010337"/>
    </source>
</evidence>
<feature type="region of interest" description="Disordered" evidence="6">
    <location>
        <begin position="1"/>
        <end position="30"/>
    </location>
</feature>
<comment type="similarity">
    <text evidence="2">Belongs to the TUBGCP family.</text>
</comment>
<dbReference type="PANTHER" id="PTHR19302">
    <property type="entry name" value="GAMMA TUBULIN COMPLEX PROTEIN"/>
    <property type="match status" value="1"/>
</dbReference>
<evidence type="ECO:0000256" key="4">
    <source>
        <dbReference type="ARBA" id="ARBA00022701"/>
    </source>
</evidence>
<feature type="region of interest" description="Disordered" evidence="6">
    <location>
        <begin position="659"/>
        <end position="683"/>
    </location>
</feature>
<gene>
    <name evidence="8" type="ORF">SPSC_04355</name>
</gene>
<feature type="compositionally biased region" description="Basic residues" evidence="6">
    <location>
        <begin position="1039"/>
        <end position="1053"/>
    </location>
</feature>
<feature type="compositionally biased region" description="Acidic residues" evidence="6">
    <location>
        <begin position="228"/>
        <end position="238"/>
    </location>
</feature>
<dbReference type="PANTHER" id="PTHR19302:SF70">
    <property type="entry name" value="GAMMA-TUBULIN COMPLEX COMPONENT 6"/>
    <property type="match status" value="1"/>
</dbReference>